<comment type="caution">
    <text evidence="1">The sequence shown here is derived from an EMBL/GenBank/DDBJ whole genome shotgun (WGS) entry which is preliminary data.</text>
</comment>
<accession>A0ABV9LXU3</accession>
<dbReference type="EMBL" id="JBHSGU010000003">
    <property type="protein sequence ID" value="MFC4700670.1"/>
    <property type="molecule type" value="Genomic_DNA"/>
</dbReference>
<dbReference type="Proteomes" id="UP001595897">
    <property type="component" value="Unassembled WGS sequence"/>
</dbReference>
<name>A0ABV9LXU3_9ALTE</name>
<evidence type="ECO:0000313" key="2">
    <source>
        <dbReference type="Proteomes" id="UP001595897"/>
    </source>
</evidence>
<dbReference type="InterPro" id="IPR014985">
    <property type="entry name" value="WbqC"/>
</dbReference>
<dbReference type="Pfam" id="PF08889">
    <property type="entry name" value="WbqC"/>
    <property type="match status" value="1"/>
</dbReference>
<reference evidence="2" key="1">
    <citation type="journal article" date="2019" name="Int. J. Syst. Evol. Microbiol.">
        <title>The Global Catalogue of Microorganisms (GCM) 10K type strain sequencing project: providing services to taxonomists for standard genome sequencing and annotation.</title>
        <authorList>
            <consortium name="The Broad Institute Genomics Platform"/>
            <consortium name="The Broad Institute Genome Sequencing Center for Infectious Disease"/>
            <person name="Wu L."/>
            <person name="Ma J."/>
        </authorList>
    </citation>
    <scope>NUCLEOTIDE SEQUENCE [LARGE SCALE GENOMIC DNA]</scope>
    <source>
        <strain evidence="2">KACC 12507</strain>
    </source>
</reference>
<proteinExistence type="predicted"/>
<gene>
    <name evidence="1" type="ORF">ACFO4O_10900</name>
</gene>
<evidence type="ECO:0000313" key="1">
    <source>
        <dbReference type="EMBL" id="MFC4700670.1"/>
    </source>
</evidence>
<keyword evidence="2" id="KW-1185">Reference proteome</keyword>
<dbReference type="RefSeq" id="WP_382408428.1">
    <property type="nucleotide sequence ID" value="NZ_JBHSGU010000003.1"/>
</dbReference>
<organism evidence="1 2">
    <name type="scientific">Glaciecola siphonariae</name>
    <dbReference type="NCBI Taxonomy" id="521012"/>
    <lineage>
        <taxon>Bacteria</taxon>
        <taxon>Pseudomonadati</taxon>
        <taxon>Pseudomonadota</taxon>
        <taxon>Gammaproteobacteria</taxon>
        <taxon>Alteromonadales</taxon>
        <taxon>Alteromonadaceae</taxon>
        <taxon>Glaciecola</taxon>
    </lineage>
</organism>
<sequence>MHQISSPDKPTSIGIVQPYLFPYLGYYQLVNHCDIFVFFDTVNFIKRGYVNRNNILLQGKEQRFTLPVQDASQNASIASLRYTNEYTKTLKTIAHAYAKAPYVNDVLDLVHSVMTNSNRSLASLNANSIQSVMSYLSIDKRFYFASDLTFDDSGSATDTLCNITKALDACIYCNPIGGRSLYTKEDFLAQGIELRFCQKQDISYSQNSKAFVDNLSMIDVLMWNSPEQVKMLLQAYTLS</sequence>
<protein>
    <submittedName>
        <fullName evidence="1">WbqC family protein</fullName>
    </submittedName>
</protein>